<keyword evidence="1" id="KW-1015">Disulfide bond</keyword>
<dbReference type="InterPro" id="IPR000742">
    <property type="entry name" value="EGF"/>
</dbReference>
<organism evidence="3 4">
    <name type="scientific">Operophtera brumata</name>
    <name type="common">Winter moth</name>
    <name type="synonym">Phalaena brumata</name>
    <dbReference type="NCBI Taxonomy" id="104452"/>
    <lineage>
        <taxon>Eukaryota</taxon>
        <taxon>Metazoa</taxon>
        <taxon>Ecdysozoa</taxon>
        <taxon>Arthropoda</taxon>
        <taxon>Hexapoda</taxon>
        <taxon>Insecta</taxon>
        <taxon>Pterygota</taxon>
        <taxon>Neoptera</taxon>
        <taxon>Endopterygota</taxon>
        <taxon>Lepidoptera</taxon>
        <taxon>Glossata</taxon>
        <taxon>Ditrysia</taxon>
        <taxon>Geometroidea</taxon>
        <taxon>Geometridae</taxon>
        <taxon>Larentiinae</taxon>
        <taxon>Operophtera</taxon>
    </lineage>
</organism>
<dbReference type="CDD" id="cd00054">
    <property type="entry name" value="EGF_CA"/>
    <property type="match status" value="1"/>
</dbReference>
<sequence length="149" mass="16499">MRQEAKPSLISPIPYENWNPLLRSVQLNYCEKNPDTCKNNGKCQSLEADDGHFRCECTSGVSGKNCERQPETSTVATNNITTSEVTTTTTVTDEYGDTSEEETVEKTTEKIVEDVTDKDIKNSSALSISKRIGSSPVIALWKESSTKEK</sequence>
<feature type="domain" description="EGF-like" evidence="2">
    <location>
        <begin position="26"/>
        <end position="67"/>
    </location>
</feature>
<reference evidence="3 4" key="1">
    <citation type="journal article" date="2015" name="Genome Biol. Evol.">
        <title>The genome of winter moth (Operophtera brumata) provides a genomic perspective on sexual dimorphism and phenology.</title>
        <authorList>
            <person name="Derks M.F."/>
            <person name="Smit S."/>
            <person name="Salis L."/>
            <person name="Schijlen E."/>
            <person name="Bossers A."/>
            <person name="Mateman C."/>
            <person name="Pijl A.S."/>
            <person name="de Ridder D."/>
            <person name="Groenen M.A."/>
            <person name="Visser M.E."/>
            <person name="Megens H.J."/>
        </authorList>
    </citation>
    <scope>NUCLEOTIDE SEQUENCE [LARGE SCALE GENOMIC DNA]</scope>
    <source>
        <strain evidence="3">WM2013NL</strain>
        <tissue evidence="3">Head and thorax</tissue>
    </source>
</reference>
<keyword evidence="1" id="KW-0245">EGF-like domain</keyword>
<proteinExistence type="predicted"/>
<accession>A0A0L7LAA5</accession>
<evidence type="ECO:0000256" key="1">
    <source>
        <dbReference type="PROSITE-ProRule" id="PRU00076"/>
    </source>
</evidence>
<dbReference type="Proteomes" id="UP000037510">
    <property type="component" value="Unassembled WGS sequence"/>
</dbReference>
<comment type="caution">
    <text evidence="3">The sequence shown here is derived from an EMBL/GenBank/DDBJ whole genome shotgun (WGS) entry which is preliminary data.</text>
</comment>
<feature type="disulfide bond" evidence="1">
    <location>
        <begin position="57"/>
        <end position="66"/>
    </location>
</feature>
<evidence type="ECO:0000259" key="2">
    <source>
        <dbReference type="PROSITE" id="PS50026"/>
    </source>
</evidence>
<dbReference type="AlphaFoldDB" id="A0A0L7LAA5"/>
<name>A0A0L7LAA5_OPEBR</name>
<dbReference type="Pfam" id="PF00008">
    <property type="entry name" value="EGF"/>
    <property type="match status" value="1"/>
</dbReference>
<dbReference type="SUPFAM" id="SSF57196">
    <property type="entry name" value="EGF/Laminin"/>
    <property type="match status" value="1"/>
</dbReference>
<evidence type="ECO:0000313" key="4">
    <source>
        <dbReference type="Proteomes" id="UP000037510"/>
    </source>
</evidence>
<dbReference type="PROSITE" id="PS50026">
    <property type="entry name" value="EGF_3"/>
    <property type="match status" value="1"/>
</dbReference>
<dbReference type="Gene3D" id="2.10.25.10">
    <property type="entry name" value="Laminin"/>
    <property type="match status" value="1"/>
</dbReference>
<protein>
    <recommendedName>
        <fullName evidence="2">EGF-like domain-containing protein</fullName>
    </recommendedName>
</protein>
<dbReference type="FunFam" id="2.10.25.10:FF:000294">
    <property type="entry name" value="Delta-like protein"/>
    <property type="match status" value="1"/>
</dbReference>
<dbReference type="EMBL" id="JTDY01001984">
    <property type="protein sequence ID" value="KOB72402.1"/>
    <property type="molecule type" value="Genomic_DNA"/>
</dbReference>
<evidence type="ECO:0000313" key="3">
    <source>
        <dbReference type="EMBL" id="KOB72402.1"/>
    </source>
</evidence>
<dbReference type="STRING" id="104452.A0A0L7LAA5"/>
<gene>
    <name evidence="3" type="ORF">OBRU01_07458</name>
</gene>
<dbReference type="PROSITE" id="PS00022">
    <property type="entry name" value="EGF_1"/>
    <property type="match status" value="1"/>
</dbReference>
<keyword evidence="4" id="KW-1185">Reference proteome</keyword>
<comment type="caution">
    <text evidence="1">Lacks conserved residue(s) required for the propagation of feature annotation.</text>
</comment>